<evidence type="ECO:0000313" key="3">
    <source>
        <dbReference type="Proteomes" id="UP000321234"/>
    </source>
</evidence>
<protein>
    <submittedName>
        <fullName evidence="2">PHP domain-containing protein</fullName>
    </submittedName>
</protein>
<feature type="domain" description="Polymerase/histidinol phosphatase N-terminal" evidence="1">
    <location>
        <begin position="106"/>
        <end position="185"/>
    </location>
</feature>
<reference evidence="2 3" key="1">
    <citation type="submission" date="2019-07" db="EMBL/GenBank/DDBJ databases">
        <title>Quadrisphaera sp. strain DD2A genome sequencing and assembly.</title>
        <authorList>
            <person name="Kim I."/>
        </authorList>
    </citation>
    <scope>NUCLEOTIDE SEQUENCE [LARGE SCALE GENOMIC DNA]</scope>
    <source>
        <strain evidence="2 3">DD2A</strain>
    </source>
</reference>
<dbReference type="GO" id="GO:0042578">
    <property type="term" value="F:phosphoric ester hydrolase activity"/>
    <property type="evidence" value="ECO:0007669"/>
    <property type="project" value="TreeGrafter"/>
</dbReference>
<dbReference type="InterPro" id="IPR010996">
    <property type="entry name" value="HHH_MUS81"/>
</dbReference>
<dbReference type="PANTHER" id="PTHR36928:SF1">
    <property type="entry name" value="PHOSPHATASE YCDX-RELATED"/>
    <property type="match status" value="1"/>
</dbReference>
<dbReference type="Pfam" id="PF02811">
    <property type="entry name" value="PHP"/>
    <property type="match status" value="1"/>
</dbReference>
<dbReference type="SUPFAM" id="SSF89550">
    <property type="entry name" value="PHP domain-like"/>
    <property type="match status" value="1"/>
</dbReference>
<dbReference type="Proteomes" id="UP000321234">
    <property type="component" value="Unassembled WGS sequence"/>
</dbReference>
<dbReference type="CDD" id="cd07436">
    <property type="entry name" value="PHP_PolX"/>
    <property type="match status" value="1"/>
</dbReference>
<dbReference type="SUPFAM" id="SSF47802">
    <property type="entry name" value="DNA polymerase beta, N-terminal domain-like"/>
    <property type="match status" value="1"/>
</dbReference>
<dbReference type="InterPro" id="IPR047967">
    <property type="entry name" value="PolX_PHP"/>
</dbReference>
<evidence type="ECO:0000259" key="1">
    <source>
        <dbReference type="SMART" id="SM00481"/>
    </source>
</evidence>
<proteinExistence type="predicted"/>
<dbReference type="FunFam" id="3.20.20.140:FF:000047">
    <property type="entry name" value="PHP domain-containing protein"/>
    <property type="match status" value="1"/>
</dbReference>
<dbReference type="SMART" id="SM00481">
    <property type="entry name" value="POLIIIAc"/>
    <property type="match status" value="1"/>
</dbReference>
<dbReference type="RefSeq" id="WP_147926593.1">
    <property type="nucleotide sequence ID" value="NZ_VKAC01000006.1"/>
</dbReference>
<dbReference type="InterPro" id="IPR050243">
    <property type="entry name" value="PHP_phosphatase"/>
</dbReference>
<dbReference type="InterPro" id="IPR004013">
    <property type="entry name" value="PHP_dom"/>
</dbReference>
<dbReference type="GO" id="GO:0005829">
    <property type="term" value="C:cytosol"/>
    <property type="evidence" value="ECO:0007669"/>
    <property type="project" value="TreeGrafter"/>
</dbReference>
<dbReference type="Gene3D" id="3.20.20.140">
    <property type="entry name" value="Metal-dependent hydrolases"/>
    <property type="match status" value="1"/>
</dbReference>
<dbReference type="Pfam" id="PF14716">
    <property type="entry name" value="HHH_8"/>
    <property type="match status" value="1"/>
</dbReference>
<dbReference type="OrthoDB" id="9808747at2"/>
<gene>
    <name evidence="2" type="ORF">FMM08_12100</name>
</gene>
<dbReference type="InterPro" id="IPR016195">
    <property type="entry name" value="Pol/histidinol_Pase-like"/>
</dbReference>
<sequence>MHPVDALRRTAFLLEREQAATPRVKAFRTAAAVLAALPAEELSQRLADGTLTELRGVGPKTAAVAAQASRGQQPDYLAELERRREESGPLAPLDDDGEALLAALRGDLHVHSDWSDGGSPPHEVAATAVELGHEYLALTDHSGGLRVANGLSPQRLERQLDLVASVAGQLAPFRLLSGIEVDITEAGGLDCPDELLERVDVVVASVHSRLGGRSSSEEMTARMLGALEHPRVRVLGHCTGRLVSPGADVHRPAKRPEAPFDAAAVFARCAERGVAVEVNSRPERLDPPMRLLRQALEAGCLVSIDTDAHAPGQLDWRPFGVARAAAAGVDPDRVVTTWPVERLLGWLRGAG</sequence>
<accession>A0A5C8ZGD5</accession>
<dbReference type="InterPro" id="IPR003141">
    <property type="entry name" value="Pol/His_phosphatase_N"/>
</dbReference>
<dbReference type="Gene3D" id="1.10.150.110">
    <property type="entry name" value="DNA polymerase beta, N-terminal domain-like"/>
    <property type="match status" value="1"/>
</dbReference>
<dbReference type="AlphaFoldDB" id="A0A5C8ZGD5"/>
<evidence type="ECO:0000313" key="2">
    <source>
        <dbReference type="EMBL" id="TXR56161.1"/>
    </source>
</evidence>
<keyword evidence="3" id="KW-1185">Reference proteome</keyword>
<dbReference type="InterPro" id="IPR027421">
    <property type="entry name" value="DNA_pol_lamdba_lyase_dom_sf"/>
</dbReference>
<dbReference type="EMBL" id="VKAC01000006">
    <property type="protein sequence ID" value="TXR56161.1"/>
    <property type="molecule type" value="Genomic_DNA"/>
</dbReference>
<organism evidence="2 3">
    <name type="scientific">Quadrisphaera setariae</name>
    <dbReference type="NCBI Taxonomy" id="2593304"/>
    <lineage>
        <taxon>Bacteria</taxon>
        <taxon>Bacillati</taxon>
        <taxon>Actinomycetota</taxon>
        <taxon>Actinomycetes</taxon>
        <taxon>Kineosporiales</taxon>
        <taxon>Kineosporiaceae</taxon>
        <taxon>Quadrisphaera</taxon>
    </lineage>
</organism>
<comment type="caution">
    <text evidence="2">The sequence shown here is derived from an EMBL/GenBank/DDBJ whole genome shotgun (WGS) entry which is preliminary data.</text>
</comment>
<name>A0A5C8ZGD5_9ACTN</name>
<dbReference type="GO" id="GO:0008270">
    <property type="term" value="F:zinc ion binding"/>
    <property type="evidence" value="ECO:0007669"/>
    <property type="project" value="TreeGrafter"/>
</dbReference>
<dbReference type="NCBIfam" id="NF005928">
    <property type="entry name" value="PRK07945.1"/>
    <property type="match status" value="1"/>
</dbReference>
<dbReference type="PANTHER" id="PTHR36928">
    <property type="entry name" value="PHOSPHATASE YCDX-RELATED"/>
    <property type="match status" value="1"/>
</dbReference>